<feature type="transmembrane region" description="Helical" evidence="1">
    <location>
        <begin position="26"/>
        <end position="45"/>
    </location>
</feature>
<gene>
    <name evidence="3" type="ORF">DXH95_13200</name>
</gene>
<evidence type="ECO:0000256" key="1">
    <source>
        <dbReference type="SAM" id="Phobius"/>
    </source>
</evidence>
<keyword evidence="1" id="KW-1133">Transmembrane helix</keyword>
<dbReference type="Pfam" id="PF03703">
    <property type="entry name" value="bPH_2"/>
    <property type="match status" value="1"/>
</dbReference>
<feature type="domain" description="YdbS-like PH" evidence="2">
    <location>
        <begin position="51"/>
        <end position="129"/>
    </location>
</feature>
<dbReference type="InterPro" id="IPR005182">
    <property type="entry name" value="YdbS-like_PH"/>
</dbReference>
<accession>A0A371B657</accession>
<keyword evidence="1" id="KW-0472">Membrane</keyword>
<comment type="caution">
    <text evidence="3">The sequence shown here is derived from an EMBL/GenBank/DDBJ whole genome shotgun (WGS) entry which is preliminary data.</text>
</comment>
<name>A0A371B657_9SPHN</name>
<reference evidence="4" key="1">
    <citation type="submission" date="2018-08" db="EMBL/GenBank/DDBJ databases">
        <authorList>
            <person name="Kim S.-J."/>
            <person name="Jung G.-Y."/>
        </authorList>
    </citation>
    <scope>NUCLEOTIDE SEQUENCE [LARGE SCALE GENOMIC DNA]</scope>
    <source>
        <strain evidence="4">GY_G</strain>
    </source>
</reference>
<dbReference type="Proteomes" id="UP000263833">
    <property type="component" value="Unassembled WGS sequence"/>
</dbReference>
<sequence length="138" mass="15182">MRIGAAIFAAVPLIGALVLETAQLTATGLFIIPVVLLAAWFVLVVPGRRFARWHYALGADRLRIVRGYLFYSDTVVPLGRIQHIDVHQGPIMRRYGLATLTVHTAGNHNSSVSLPGLRHEDAVAMRETIREYIKAAQG</sequence>
<dbReference type="OrthoDB" id="1750577at2"/>
<keyword evidence="4" id="KW-1185">Reference proteome</keyword>
<organism evidence="3 4">
    <name type="scientific">Sphingorhabdus pulchriflava</name>
    <dbReference type="NCBI Taxonomy" id="2292257"/>
    <lineage>
        <taxon>Bacteria</taxon>
        <taxon>Pseudomonadati</taxon>
        <taxon>Pseudomonadota</taxon>
        <taxon>Alphaproteobacteria</taxon>
        <taxon>Sphingomonadales</taxon>
        <taxon>Sphingomonadaceae</taxon>
        <taxon>Sphingorhabdus</taxon>
    </lineage>
</organism>
<evidence type="ECO:0000259" key="2">
    <source>
        <dbReference type="Pfam" id="PF03703"/>
    </source>
</evidence>
<dbReference type="PANTHER" id="PTHR34473">
    <property type="entry name" value="UPF0699 TRANSMEMBRANE PROTEIN YDBS"/>
    <property type="match status" value="1"/>
</dbReference>
<evidence type="ECO:0000313" key="3">
    <source>
        <dbReference type="EMBL" id="RDV03085.1"/>
    </source>
</evidence>
<proteinExistence type="predicted"/>
<dbReference type="AlphaFoldDB" id="A0A371B657"/>
<evidence type="ECO:0000313" key="4">
    <source>
        <dbReference type="Proteomes" id="UP000263833"/>
    </source>
</evidence>
<dbReference type="PANTHER" id="PTHR34473:SF3">
    <property type="entry name" value="TRANSMEMBRANE PROTEIN-RELATED"/>
    <property type="match status" value="1"/>
</dbReference>
<dbReference type="EMBL" id="QRGP01000002">
    <property type="protein sequence ID" value="RDV03085.1"/>
    <property type="molecule type" value="Genomic_DNA"/>
</dbReference>
<protein>
    <recommendedName>
        <fullName evidence="2">YdbS-like PH domain-containing protein</fullName>
    </recommendedName>
</protein>
<keyword evidence="1" id="KW-0812">Transmembrane</keyword>